<dbReference type="InterPro" id="IPR029058">
    <property type="entry name" value="AB_hydrolase_fold"/>
</dbReference>
<comment type="caution">
    <text evidence="2">The sequence shown here is derived from an EMBL/GenBank/DDBJ whole genome shotgun (WGS) entry which is preliminary data.</text>
</comment>
<dbReference type="Gene3D" id="3.40.50.1820">
    <property type="entry name" value="alpha/beta hydrolase"/>
    <property type="match status" value="1"/>
</dbReference>
<proteinExistence type="predicted"/>
<reference evidence="2 3" key="1">
    <citation type="journal article" date="2016" name="Nat. Commun.">
        <title>Thousands of microbial genomes shed light on interconnected biogeochemical processes in an aquifer system.</title>
        <authorList>
            <person name="Anantharaman K."/>
            <person name="Brown C.T."/>
            <person name="Hug L.A."/>
            <person name="Sharon I."/>
            <person name="Castelle C.J."/>
            <person name="Probst A.J."/>
            <person name="Thomas B.C."/>
            <person name="Singh A."/>
            <person name="Wilkins M.J."/>
            <person name="Karaoz U."/>
            <person name="Brodie E.L."/>
            <person name="Williams K.H."/>
            <person name="Hubbard S.S."/>
            <person name="Banfield J.F."/>
        </authorList>
    </citation>
    <scope>NUCLEOTIDE SEQUENCE [LARGE SCALE GENOMIC DNA]</scope>
</reference>
<evidence type="ECO:0000259" key="1">
    <source>
        <dbReference type="Pfam" id="PF00561"/>
    </source>
</evidence>
<accession>A0A1F7YWI3</accession>
<dbReference type="InterPro" id="IPR050266">
    <property type="entry name" value="AB_hydrolase_sf"/>
</dbReference>
<name>A0A1F7YWI3_9BACT</name>
<evidence type="ECO:0000313" key="3">
    <source>
        <dbReference type="Proteomes" id="UP000178870"/>
    </source>
</evidence>
<dbReference type="Pfam" id="PF00561">
    <property type="entry name" value="Abhydrolase_1"/>
    <property type="match status" value="1"/>
</dbReference>
<dbReference type="InterPro" id="IPR000073">
    <property type="entry name" value="AB_hydrolase_1"/>
</dbReference>
<dbReference type="PANTHER" id="PTHR43798">
    <property type="entry name" value="MONOACYLGLYCEROL LIPASE"/>
    <property type="match status" value="1"/>
</dbReference>
<feature type="domain" description="AB hydrolase-1" evidence="1">
    <location>
        <begin position="15"/>
        <end position="118"/>
    </location>
</feature>
<dbReference type="Proteomes" id="UP000178870">
    <property type="component" value="Unassembled WGS sequence"/>
</dbReference>
<evidence type="ECO:0000313" key="2">
    <source>
        <dbReference type="EMBL" id="OGM31279.1"/>
    </source>
</evidence>
<dbReference type="PRINTS" id="PR00111">
    <property type="entry name" value="ABHYDROLASE"/>
</dbReference>
<dbReference type="AlphaFoldDB" id="A0A1F7YWI3"/>
<protein>
    <recommendedName>
        <fullName evidence="1">AB hydrolase-1 domain-containing protein</fullName>
    </recommendedName>
</protein>
<dbReference type="EMBL" id="MGGP01000028">
    <property type="protein sequence ID" value="OGM31279.1"/>
    <property type="molecule type" value="Genomic_DNA"/>
</dbReference>
<sequence>MKMHLETFFLGKGEPLLFLGGASSPFGYYEKFVNLLSKHYKVYFFNYPGLGKSEKPKSHSLEVYLKAVDQVVKENNLKNYYLAGASFGGFLALEYAFVYPGNIKALILFSPLTRLFSKIKISNVIRIALTQLQKWQAECPPMTQNVFTYKHFFGAVGKYRHSEFVIKLEVNPKHIAKNIPILVVLGDKDKLIDSSYSKQVFEKHKNAKIIIIKGGSHDAFATIGGRIIKIINDFSKGI</sequence>
<dbReference type="SUPFAM" id="SSF53474">
    <property type="entry name" value="alpha/beta-Hydrolases"/>
    <property type="match status" value="1"/>
</dbReference>
<organism evidence="2 3">
    <name type="scientific">Candidatus Woesebacteria bacterium RIFCSPHIGHO2_01_FULL_44_21</name>
    <dbReference type="NCBI Taxonomy" id="1802503"/>
    <lineage>
        <taxon>Bacteria</taxon>
        <taxon>Candidatus Woeseibacteriota</taxon>
    </lineage>
</organism>
<gene>
    <name evidence="2" type="ORF">A2803_03745</name>
</gene>